<evidence type="ECO:0000256" key="4">
    <source>
        <dbReference type="PROSITE-ProRule" id="PRU01161"/>
    </source>
</evidence>
<dbReference type="GO" id="GO:0016042">
    <property type="term" value="P:lipid catabolic process"/>
    <property type="evidence" value="ECO:0007669"/>
    <property type="project" value="UniProtKB-UniRule"/>
</dbReference>
<feature type="active site" description="Nucleophile" evidence="4">
    <location>
        <position position="38"/>
    </location>
</feature>
<name>K6YUC7_9ALTE</name>
<reference evidence="6 7" key="1">
    <citation type="journal article" date="2013" name="Genome Announc.">
        <title>Complete Genome Sequence of Glaciecola psychrophila Strain 170T.</title>
        <authorList>
            <person name="Yin J."/>
            <person name="Chen J."/>
            <person name="Liu G."/>
            <person name="Yu Y."/>
            <person name="Song L."/>
            <person name="Wang X."/>
            <person name="Qu X."/>
        </authorList>
    </citation>
    <scope>NUCLEOTIDE SEQUENCE [LARGE SCALE GENOMIC DNA]</scope>
    <source>
        <strain evidence="6 7">170</strain>
    </source>
</reference>
<protein>
    <submittedName>
        <fullName evidence="6">Patatin</fullName>
    </submittedName>
</protein>
<dbReference type="Pfam" id="PF01734">
    <property type="entry name" value="Patatin"/>
    <property type="match status" value="1"/>
</dbReference>
<evidence type="ECO:0000256" key="2">
    <source>
        <dbReference type="ARBA" id="ARBA00022963"/>
    </source>
</evidence>
<dbReference type="Proteomes" id="UP000011864">
    <property type="component" value="Chromosome"/>
</dbReference>
<dbReference type="OrthoDB" id="5290098at2"/>
<dbReference type="STRING" id="1129794.C427_2842"/>
<dbReference type="eggNOG" id="COG1752">
    <property type="taxonomic scope" value="Bacteria"/>
</dbReference>
<dbReference type="PANTHER" id="PTHR14226">
    <property type="entry name" value="NEUROPATHY TARGET ESTERASE/SWISS CHEESE D.MELANOGASTER"/>
    <property type="match status" value="1"/>
</dbReference>
<accession>K6YUC7</accession>
<keyword evidence="7" id="KW-1185">Reference proteome</keyword>
<feature type="short sequence motif" description="DGA/G" evidence="4">
    <location>
        <begin position="152"/>
        <end position="154"/>
    </location>
</feature>
<dbReference type="Gene3D" id="3.40.1090.10">
    <property type="entry name" value="Cytosolic phospholipase A2 catalytic domain"/>
    <property type="match status" value="2"/>
</dbReference>
<evidence type="ECO:0000256" key="3">
    <source>
        <dbReference type="ARBA" id="ARBA00023098"/>
    </source>
</evidence>
<dbReference type="AlphaFoldDB" id="K6YUC7"/>
<gene>
    <name evidence="6" type="ORF">C427_2842</name>
</gene>
<evidence type="ECO:0000313" key="7">
    <source>
        <dbReference type="Proteomes" id="UP000011864"/>
    </source>
</evidence>
<comment type="caution">
    <text evidence="4">Lacks conserved residue(s) required for the propagation of feature annotation.</text>
</comment>
<dbReference type="InterPro" id="IPR050301">
    <property type="entry name" value="NTE"/>
</dbReference>
<organism evidence="6 7">
    <name type="scientific">Paraglaciecola psychrophila 170</name>
    <dbReference type="NCBI Taxonomy" id="1129794"/>
    <lineage>
        <taxon>Bacteria</taxon>
        <taxon>Pseudomonadati</taxon>
        <taxon>Pseudomonadota</taxon>
        <taxon>Gammaproteobacteria</taxon>
        <taxon>Alteromonadales</taxon>
        <taxon>Alteromonadaceae</taxon>
        <taxon>Paraglaciecola</taxon>
    </lineage>
</organism>
<dbReference type="InterPro" id="IPR016035">
    <property type="entry name" value="Acyl_Trfase/lysoPLipase"/>
</dbReference>
<evidence type="ECO:0000259" key="5">
    <source>
        <dbReference type="PROSITE" id="PS51635"/>
    </source>
</evidence>
<sequence>MKIGLALGSGAARGWAHIGVIQALEEMGIEIDIVSGCSIGSYVGAAYASGKLSELAEWVESLTDWQVFALMGVGFHKGGLVSGLKVFKALQDNFSFETFEELNKPFAAVATDLYSGREVNFMSGSVVEAVKASCAIPGLFPPILFENRWLVDGGVVNPVPVNMCRMLGADIVIAVNLSADFRPQSLVANPIDHSNNQKKTSDFFKRSQQQIQQWFKKDGDTTPDATEQDIITDQEFLTEECLEILEPANVEPSKTPQIPSQNHIIVPPAPSIINAMTGSLDILSARVTRSRLAGDPPDILIEPQLRDFGMMEFYRAKELIEHGRASVHRIEEQIKYQLGTD</sequence>
<feature type="domain" description="PNPLA" evidence="5">
    <location>
        <begin position="5"/>
        <end position="165"/>
    </location>
</feature>
<keyword evidence="2 4" id="KW-0442">Lipid degradation</keyword>
<dbReference type="InterPro" id="IPR002641">
    <property type="entry name" value="PNPLA_dom"/>
</dbReference>
<dbReference type="PANTHER" id="PTHR14226:SF76">
    <property type="entry name" value="NTE FAMILY PROTEIN RSSA"/>
    <property type="match status" value="1"/>
</dbReference>
<dbReference type="SUPFAM" id="SSF52151">
    <property type="entry name" value="FabD/lysophospholipase-like"/>
    <property type="match status" value="1"/>
</dbReference>
<dbReference type="PATRIC" id="fig|1129794.4.peg.2827"/>
<keyword evidence="3 4" id="KW-0443">Lipid metabolism</keyword>
<dbReference type="GO" id="GO:0016787">
    <property type="term" value="F:hydrolase activity"/>
    <property type="evidence" value="ECO:0007669"/>
    <property type="project" value="UniProtKB-UniRule"/>
</dbReference>
<evidence type="ECO:0000256" key="1">
    <source>
        <dbReference type="ARBA" id="ARBA00022801"/>
    </source>
</evidence>
<dbReference type="KEGG" id="gps:C427_2842"/>
<dbReference type="RefSeq" id="WP_007635529.1">
    <property type="nucleotide sequence ID" value="NC_020514.1"/>
</dbReference>
<feature type="active site" description="Proton acceptor" evidence="4">
    <location>
        <position position="152"/>
    </location>
</feature>
<dbReference type="PROSITE" id="PS51635">
    <property type="entry name" value="PNPLA"/>
    <property type="match status" value="1"/>
</dbReference>
<dbReference type="EMBL" id="CP003837">
    <property type="protein sequence ID" value="AGH44951.1"/>
    <property type="molecule type" value="Genomic_DNA"/>
</dbReference>
<proteinExistence type="predicted"/>
<keyword evidence="1 4" id="KW-0378">Hydrolase</keyword>
<evidence type="ECO:0000313" key="6">
    <source>
        <dbReference type="EMBL" id="AGH44951.1"/>
    </source>
</evidence>
<feature type="short sequence motif" description="GXSXG" evidence="4">
    <location>
        <begin position="36"/>
        <end position="40"/>
    </location>
</feature>
<dbReference type="HOGENOM" id="CLU_047251_2_0_6"/>